<dbReference type="GeneID" id="56392196"/>
<evidence type="ECO:0000256" key="4">
    <source>
        <dbReference type="ARBA" id="ARBA00022729"/>
    </source>
</evidence>
<keyword evidence="6" id="KW-0449">Lipoprotein</keyword>
<dbReference type="CDD" id="cd19964">
    <property type="entry name" value="PBP1_BMP-like"/>
    <property type="match status" value="1"/>
</dbReference>
<comment type="caution">
    <text evidence="8">The sequence shown here is derived from an EMBL/GenBank/DDBJ whole genome shotgun (WGS) entry which is preliminary data.</text>
</comment>
<dbReference type="RefSeq" id="WP_120074161.1">
    <property type="nucleotide sequence ID" value="NZ_CP126113.1"/>
</dbReference>
<dbReference type="PANTHER" id="PTHR34296">
    <property type="entry name" value="TRANSCRIPTIONAL ACTIVATOR PROTEIN MED"/>
    <property type="match status" value="1"/>
</dbReference>
<keyword evidence="4" id="KW-0732">Signal</keyword>
<dbReference type="InterPro" id="IPR028082">
    <property type="entry name" value="Peripla_BP_I"/>
</dbReference>
<dbReference type="PROSITE" id="PS51257">
    <property type="entry name" value="PROKAR_LIPOPROTEIN"/>
    <property type="match status" value="1"/>
</dbReference>
<dbReference type="SUPFAM" id="SSF53822">
    <property type="entry name" value="Periplasmic binding protein-like I"/>
    <property type="match status" value="1"/>
</dbReference>
<evidence type="ECO:0000259" key="7">
    <source>
        <dbReference type="Pfam" id="PF02608"/>
    </source>
</evidence>
<dbReference type="AlphaFoldDB" id="A0A443IPI8"/>
<accession>A0A443IPI8</accession>
<dbReference type="Proteomes" id="UP000273811">
    <property type="component" value="Unassembled WGS sequence"/>
</dbReference>
<evidence type="ECO:0000313" key="8">
    <source>
        <dbReference type="EMBL" id="RWR07739.1"/>
    </source>
</evidence>
<gene>
    <name evidence="8" type="ORF">D4N35_012600</name>
</gene>
<evidence type="ECO:0000256" key="3">
    <source>
        <dbReference type="ARBA" id="ARBA00022475"/>
    </source>
</evidence>
<protein>
    <submittedName>
        <fullName evidence="8">BMP family ABC transporter substrate-binding protein</fullName>
    </submittedName>
</protein>
<keyword evidence="9" id="KW-1185">Reference proteome</keyword>
<keyword evidence="5" id="KW-0472">Membrane</keyword>
<evidence type="ECO:0000256" key="5">
    <source>
        <dbReference type="ARBA" id="ARBA00023136"/>
    </source>
</evidence>
<evidence type="ECO:0000256" key="6">
    <source>
        <dbReference type="ARBA" id="ARBA00023288"/>
    </source>
</evidence>
<dbReference type="PANTHER" id="PTHR34296:SF2">
    <property type="entry name" value="ABC TRANSPORTER GUANOSINE-BINDING PROTEIN NUPN"/>
    <property type="match status" value="1"/>
</dbReference>
<dbReference type="Gene3D" id="3.40.50.2300">
    <property type="match status" value="2"/>
</dbReference>
<organism evidence="8 9">
    <name type="scientific">Siminovitchia fortis</name>
    <dbReference type="NCBI Taxonomy" id="254758"/>
    <lineage>
        <taxon>Bacteria</taxon>
        <taxon>Bacillati</taxon>
        <taxon>Bacillota</taxon>
        <taxon>Bacilli</taxon>
        <taxon>Bacillales</taxon>
        <taxon>Bacillaceae</taxon>
        <taxon>Siminovitchia</taxon>
    </lineage>
</organism>
<proteinExistence type="inferred from homology"/>
<sequence>MRKTSNSKLLFAIFISIVLILAACGGNKSSGEKDSGKEGGSGDSGGELSVGYYVNATLGDKSFFDSVKRGVDQAEKELGYKVKTIEGGTNQGDWHAGIESMVSSGKYDVILVGTSQTVEMVDELAQKYPDQKFIFFDDVVDQPSVYSMTYSQSEGSFLAGAFAGLVTTSDELEGANPEKVIGFVGGMDIPIINDFKSGYEQGAHYVDKDIKVVSSIIGNFADAPKAKELTLSQINSQKADIVYQVAAAAGLGVLEAANEKGVYSIGVDSNQNDIHPGSVLTSMMKNLDISTFRALEMFQAGELPFGTHEELGVKEEGVGLAQDDLYNEHVPQSIRDQMEDIQKKLADGEIEVKSTLK</sequence>
<name>A0A443IPI8_9BACI</name>
<evidence type="ECO:0000313" key="9">
    <source>
        <dbReference type="Proteomes" id="UP000273811"/>
    </source>
</evidence>
<keyword evidence="3" id="KW-1003">Cell membrane</keyword>
<dbReference type="InterPro" id="IPR003760">
    <property type="entry name" value="PnrA-like"/>
</dbReference>
<dbReference type="InterPro" id="IPR050957">
    <property type="entry name" value="BMP_lipoprotein"/>
</dbReference>
<dbReference type="EMBL" id="QYTU02000029">
    <property type="protein sequence ID" value="RWR07739.1"/>
    <property type="molecule type" value="Genomic_DNA"/>
</dbReference>
<dbReference type="Pfam" id="PF02608">
    <property type="entry name" value="Bmp"/>
    <property type="match status" value="1"/>
</dbReference>
<feature type="domain" description="ABC transporter substrate-binding protein PnrA-like" evidence="7">
    <location>
        <begin position="50"/>
        <end position="344"/>
    </location>
</feature>
<evidence type="ECO:0000256" key="2">
    <source>
        <dbReference type="ARBA" id="ARBA00008610"/>
    </source>
</evidence>
<comment type="subcellular location">
    <subcellularLocation>
        <location evidence="1">Cell membrane</location>
        <topology evidence="1">Lipid-anchor</topology>
    </subcellularLocation>
</comment>
<evidence type="ECO:0000256" key="1">
    <source>
        <dbReference type="ARBA" id="ARBA00004193"/>
    </source>
</evidence>
<reference evidence="8" key="1">
    <citation type="submission" date="2018-12" db="EMBL/GenBank/DDBJ databases">
        <authorList>
            <person name="Sun L."/>
            <person name="Chen Z."/>
        </authorList>
    </citation>
    <scope>NUCLEOTIDE SEQUENCE [LARGE SCALE GENOMIC DNA]</scope>
    <source>
        <strain evidence="8">DSM 16012</strain>
    </source>
</reference>
<dbReference type="GO" id="GO:0005886">
    <property type="term" value="C:plasma membrane"/>
    <property type="evidence" value="ECO:0007669"/>
    <property type="project" value="UniProtKB-SubCell"/>
</dbReference>
<comment type="similarity">
    <text evidence="2">Belongs to the BMP lipoprotein family.</text>
</comment>
<dbReference type="OrthoDB" id="9784230at2"/>